<organism evidence="2 3">
    <name type="scientific">Actinoallomurus liliacearum</name>
    <dbReference type="NCBI Taxonomy" id="1080073"/>
    <lineage>
        <taxon>Bacteria</taxon>
        <taxon>Bacillati</taxon>
        <taxon>Actinomycetota</taxon>
        <taxon>Actinomycetes</taxon>
        <taxon>Streptosporangiales</taxon>
        <taxon>Thermomonosporaceae</taxon>
        <taxon>Actinoallomurus</taxon>
    </lineage>
</organism>
<sequence length="371" mass="35365">MGTAFRVPVPVGRGAPGTPDGPAVPGPAGDPAVIEAPGDAAIDGAPGPDAKPEEGDPEGAVHGDADGEAVAGVRTDGVVPALVGVGGDDTPAMPGGPACFPGGTGVVPALAGAGGDITPAMPGDAACRGDTSGDAAIAVPSAGGAAEADPAPRAYGLAAGAALDETTGAGRVRPDGRTVRSKVTDRCEALLALTSAVTGGSPREDSPVRTRTRSVRAVVRSPRSQRSTVVDPLAAQDGAGGSQLAGASVVSTSRTPSAGPPIGLTSTVYSTIPGVTAATATEASTRTSRTGAADALSAAGPSRAEAGTADSGSGTCHATTGTVSAAVPTAVSTVLDTAFTAVPPQTPVGLRGDGPGAREAISPLLPHDRGA</sequence>
<evidence type="ECO:0000256" key="1">
    <source>
        <dbReference type="SAM" id="MobiDB-lite"/>
    </source>
</evidence>
<gene>
    <name evidence="2" type="ORF">GCM10023195_78760</name>
</gene>
<dbReference type="RefSeq" id="WP_345365860.1">
    <property type="nucleotide sequence ID" value="NZ_BAABHJ010000040.1"/>
</dbReference>
<feature type="region of interest" description="Disordered" evidence="1">
    <location>
        <begin position="1"/>
        <end position="60"/>
    </location>
</feature>
<comment type="caution">
    <text evidence="2">The sequence shown here is derived from an EMBL/GenBank/DDBJ whole genome shotgun (WGS) entry which is preliminary data.</text>
</comment>
<evidence type="ECO:0000313" key="2">
    <source>
        <dbReference type="EMBL" id="GAA4617622.1"/>
    </source>
</evidence>
<dbReference type="EMBL" id="BAABHJ010000040">
    <property type="protein sequence ID" value="GAA4617622.1"/>
    <property type="molecule type" value="Genomic_DNA"/>
</dbReference>
<feature type="region of interest" description="Disordered" evidence="1">
    <location>
        <begin position="195"/>
        <end position="263"/>
    </location>
</feature>
<keyword evidence="3" id="KW-1185">Reference proteome</keyword>
<feature type="region of interest" description="Disordered" evidence="1">
    <location>
        <begin position="279"/>
        <end position="315"/>
    </location>
</feature>
<feature type="compositionally biased region" description="Low complexity" evidence="1">
    <location>
        <begin position="279"/>
        <end position="293"/>
    </location>
</feature>
<evidence type="ECO:0000313" key="3">
    <source>
        <dbReference type="Proteomes" id="UP001500212"/>
    </source>
</evidence>
<feature type="compositionally biased region" description="Low complexity" evidence="1">
    <location>
        <begin position="215"/>
        <end position="227"/>
    </location>
</feature>
<protein>
    <submittedName>
        <fullName evidence="2">Uncharacterized protein</fullName>
    </submittedName>
</protein>
<reference evidence="3" key="1">
    <citation type="journal article" date="2019" name="Int. J. Syst. Evol. Microbiol.">
        <title>The Global Catalogue of Microorganisms (GCM) 10K type strain sequencing project: providing services to taxonomists for standard genome sequencing and annotation.</title>
        <authorList>
            <consortium name="The Broad Institute Genomics Platform"/>
            <consortium name="The Broad Institute Genome Sequencing Center for Infectious Disease"/>
            <person name="Wu L."/>
            <person name="Ma J."/>
        </authorList>
    </citation>
    <scope>NUCLEOTIDE SEQUENCE [LARGE SCALE GENOMIC DNA]</scope>
    <source>
        <strain evidence="3">JCM 17938</strain>
    </source>
</reference>
<proteinExistence type="predicted"/>
<dbReference type="Proteomes" id="UP001500212">
    <property type="component" value="Unassembled WGS sequence"/>
</dbReference>
<name>A0ABP8TZD2_9ACTN</name>
<feature type="region of interest" description="Disordered" evidence="1">
    <location>
        <begin position="345"/>
        <end position="371"/>
    </location>
</feature>
<accession>A0ABP8TZD2</accession>
<feature type="compositionally biased region" description="Basic and acidic residues" evidence="1">
    <location>
        <begin position="50"/>
        <end position="60"/>
    </location>
</feature>
<feature type="compositionally biased region" description="Low complexity" evidence="1">
    <location>
        <begin position="16"/>
        <end position="48"/>
    </location>
</feature>